<gene>
    <name evidence="2" type="ORF">FB192DRAFT_1359013</name>
</gene>
<organism evidence="2 3">
    <name type="scientific">Mucor circinelloides f. lusitanicus</name>
    <name type="common">Mucor racemosus var. lusitanicus</name>
    <dbReference type="NCBI Taxonomy" id="29924"/>
    <lineage>
        <taxon>Eukaryota</taxon>
        <taxon>Fungi</taxon>
        <taxon>Fungi incertae sedis</taxon>
        <taxon>Mucoromycota</taxon>
        <taxon>Mucoromycotina</taxon>
        <taxon>Mucoromycetes</taxon>
        <taxon>Mucorales</taxon>
        <taxon>Mucorineae</taxon>
        <taxon>Mucoraceae</taxon>
        <taxon>Mucor</taxon>
    </lineage>
</organism>
<dbReference type="Proteomes" id="UP000469890">
    <property type="component" value="Unassembled WGS sequence"/>
</dbReference>
<evidence type="ECO:0000256" key="1">
    <source>
        <dbReference type="SAM" id="MobiDB-lite"/>
    </source>
</evidence>
<reference evidence="2 3" key="1">
    <citation type="submission" date="2019-09" db="EMBL/GenBank/DDBJ databases">
        <authorList>
            <consortium name="DOE Joint Genome Institute"/>
            <person name="Mondo S.J."/>
            <person name="Navarro-Mendoza M.I."/>
            <person name="Perez-Arques C."/>
            <person name="Panchal S."/>
            <person name="Nicolas F.E."/>
            <person name="Ganguly P."/>
            <person name="Pangilinan J."/>
            <person name="Grigoriev I."/>
            <person name="Heitman J."/>
            <person name="Sanya K."/>
            <person name="Garre V."/>
        </authorList>
    </citation>
    <scope>NUCLEOTIDE SEQUENCE [LARGE SCALE GENOMIC DNA]</scope>
    <source>
        <strain evidence="2 3">MU402</strain>
    </source>
</reference>
<protein>
    <submittedName>
        <fullName evidence="2">Uncharacterized protein</fullName>
    </submittedName>
</protein>
<feature type="region of interest" description="Disordered" evidence="1">
    <location>
        <begin position="1"/>
        <end position="29"/>
    </location>
</feature>
<accession>A0A8H4BMA8</accession>
<evidence type="ECO:0000313" key="2">
    <source>
        <dbReference type="EMBL" id="KAF1804699.1"/>
    </source>
</evidence>
<dbReference type="AlphaFoldDB" id="A0A8H4BMA8"/>
<name>A0A8H4BMA8_MUCCL</name>
<comment type="caution">
    <text evidence="2">The sequence shown here is derived from an EMBL/GenBank/DDBJ whole genome shotgun (WGS) entry which is preliminary data.</text>
</comment>
<sequence length="127" mass="13931">MTIASSNNEQTTLTNQIKQPTSNNAAATTTWPIINQLNHSYNEETEDEASSLDDSEHAYLDCPQDDDNDYICSDMEESVICGCGKVLATGWDCSQCRSNCSSCHRALGPNEICNRCVSVKRNTTTAN</sequence>
<dbReference type="EMBL" id="JAAECE010000002">
    <property type="protein sequence ID" value="KAF1804699.1"/>
    <property type="molecule type" value="Genomic_DNA"/>
</dbReference>
<proteinExistence type="predicted"/>
<evidence type="ECO:0000313" key="3">
    <source>
        <dbReference type="Proteomes" id="UP000469890"/>
    </source>
</evidence>